<comment type="caution">
    <text evidence="5">The sequence shown here is derived from an EMBL/GenBank/DDBJ whole genome shotgun (WGS) entry which is preliminary data.</text>
</comment>
<keyword evidence="1" id="KW-0433">Leucine-rich repeat</keyword>
<feature type="signal peptide" evidence="3">
    <location>
        <begin position="1"/>
        <end position="21"/>
    </location>
</feature>
<dbReference type="AlphaFoldDB" id="A0AA38GPZ5"/>
<dbReference type="InterPro" id="IPR032675">
    <property type="entry name" value="LRR_dom_sf"/>
</dbReference>
<evidence type="ECO:0000259" key="4">
    <source>
        <dbReference type="Pfam" id="PF08263"/>
    </source>
</evidence>
<feature type="chain" id="PRO_5041244292" description="Leucine-rich repeat-containing N-terminal plant-type domain-containing protein" evidence="3">
    <location>
        <begin position="22"/>
        <end position="84"/>
    </location>
</feature>
<accession>A0AA38GPZ5</accession>
<proteinExistence type="predicted"/>
<evidence type="ECO:0000313" key="6">
    <source>
        <dbReference type="Proteomes" id="UP000824469"/>
    </source>
</evidence>
<sequence length="84" mass="9401">MRRIWVLRVLVLILIVAEADADADADDLKGLLALKTSVEDPLQGLKSWNSNSPNAPCDWRGVSCFHERVWELRLPGLHLQGPLT</sequence>
<protein>
    <recommendedName>
        <fullName evidence="4">Leucine-rich repeat-containing N-terminal plant-type domain-containing protein</fullName>
    </recommendedName>
</protein>
<dbReference type="OMA" id="SCFHERV"/>
<feature type="domain" description="Leucine-rich repeat-containing N-terminal plant-type" evidence="4">
    <location>
        <begin position="25"/>
        <end position="64"/>
    </location>
</feature>
<keyword evidence="6" id="KW-1185">Reference proteome</keyword>
<organism evidence="5 6">
    <name type="scientific">Taxus chinensis</name>
    <name type="common">Chinese yew</name>
    <name type="synonym">Taxus wallichiana var. chinensis</name>
    <dbReference type="NCBI Taxonomy" id="29808"/>
    <lineage>
        <taxon>Eukaryota</taxon>
        <taxon>Viridiplantae</taxon>
        <taxon>Streptophyta</taxon>
        <taxon>Embryophyta</taxon>
        <taxon>Tracheophyta</taxon>
        <taxon>Spermatophyta</taxon>
        <taxon>Pinopsida</taxon>
        <taxon>Pinidae</taxon>
        <taxon>Conifers II</taxon>
        <taxon>Cupressales</taxon>
        <taxon>Taxaceae</taxon>
        <taxon>Taxus</taxon>
    </lineage>
</organism>
<keyword evidence="2" id="KW-0677">Repeat</keyword>
<evidence type="ECO:0000256" key="2">
    <source>
        <dbReference type="ARBA" id="ARBA00022737"/>
    </source>
</evidence>
<reference evidence="5 6" key="1">
    <citation type="journal article" date="2021" name="Nat. Plants">
        <title>The Taxus genome provides insights into paclitaxel biosynthesis.</title>
        <authorList>
            <person name="Xiong X."/>
            <person name="Gou J."/>
            <person name="Liao Q."/>
            <person name="Li Y."/>
            <person name="Zhou Q."/>
            <person name="Bi G."/>
            <person name="Li C."/>
            <person name="Du R."/>
            <person name="Wang X."/>
            <person name="Sun T."/>
            <person name="Guo L."/>
            <person name="Liang H."/>
            <person name="Lu P."/>
            <person name="Wu Y."/>
            <person name="Zhang Z."/>
            <person name="Ro D.K."/>
            <person name="Shang Y."/>
            <person name="Huang S."/>
            <person name="Yan J."/>
        </authorList>
    </citation>
    <scope>NUCLEOTIDE SEQUENCE [LARGE SCALE GENOMIC DNA]</scope>
    <source>
        <strain evidence="5">Ta-2019</strain>
    </source>
</reference>
<keyword evidence="3" id="KW-0732">Signal</keyword>
<feature type="non-terminal residue" evidence="5">
    <location>
        <position position="84"/>
    </location>
</feature>
<dbReference type="InterPro" id="IPR013210">
    <property type="entry name" value="LRR_N_plant-typ"/>
</dbReference>
<dbReference type="EMBL" id="JAHRHJ020000002">
    <property type="protein sequence ID" value="KAH9325765.1"/>
    <property type="molecule type" value="Genomic_DNA"/>
</dbReference>
<name>A0AA38GPZ5_TAXCH</name>
<evidence type="ECO:0000256" key="3">
    <source>
        <dbReference type="SAM" id="SignalP"/>
    </source>
</evidence>
<evidence type="ECO:0000256" key="1">
    <source>
        <dbReference type="ARBA" id="ARBA00022614"/>
    </source>
</evidence>
<gene>
    <name evidence="5" type="ORF">KI387_005943</name>
</gene>
<dbReference type="Pfam" id="PF08263">
    <property type="entry name" value="LRRNT_2"/>
    <property type="match status" value="1"/>
</dbReference>
<dbReference type="Gene3D" id="3.80.10.10">
    <property type="entry name" value="Ribonuclease Inhibitor"/>
    <property type="match status" value="1"/>
</dbReference>
<evidence type="ECO:0000313" key="5">
    <source>
        <dbReference type="EMBL" id="KAH9325765.1"/>
    </source>
</evidence>
<dbReference type="Proteomes" id="UP000824469">
    <property type="component" value="Unassembled WGS sequence"/>
</dbReference>